<proteinExistence type="inferred from homology"/>
<evidence type="ECO:0000313" key="7">
    <source>
        <dbReference type="EMBL" id="KAK3277486.1"/>
    </source>
</evidence>
<keyword evidence="8" id="KW-1185">Reference proteome</keyword>
<keyword evidence="2" id="KW-1017">Isopeptide bond</keyword>
<dbReference type="GO" id="GO:0007129">
    <property type="term" value="P:homologous chromosome pairing at meiosis"/>
    <property type="evidence" value="ECO:0007669"/>
    <property type="project" value="TreeGrafter"/>
</dbReference>
<dbReference type="GO" id="GO:0036297">
    <property type="term" value="P:interstrand cross-link repair"/>
    <property type="evidence" value="ECO:0007669"/>
    <property type="project" value="TreeGrafter"/>
</dbReference>
<evidence type="ECO:0000256" key="1">
    <source>
        <dbReference type="ARBA" id="ARBA00004123"/>
    </source>
</evidence>
<evidence type="ECO:0000256" key="4">
    <source>
        <dbReference type="ARBA" id="ARBA00023242"/>
    </source>
</evidence>
<protein>
    <submittedName>
        <fullName evidence="7">Uncharacterized protein</fullName>
    </submittedName>
</protein>
<evidence type="ECO:0000256" key="6">
    <source>
        <dbReference type="SAM" id="MobiDB-lite"/>
    </source>
</evidence>
<dbReference type="GO" id="GO:0000793">
    <property type="term" value="C:condensed chromosome"/>
    <property type="evidence" value="ECO:0007669"/>
    <property type="project" value="TreeGrafter"/>
</dbReference>
<gene>
    <name evidence="7" type="ORF">CYMTET_14509</name>
</gene>
<sequence length="137" mass="15533">MQYGGRCLDSFVKTMEALQEHFAPRKRQVIDVLKEIQKSTRQLQVVVGEGKTRQCGPLTAKVPGVKRSLERFVFQVKLLTHNSDAGNLFWMGNLKHKDLQGHEISSQVPRDEEEDEDELMEDEDGGEDDGEEHQGAP</sequence>
<organism evidence="7 8">
    <name type="scientific">Cymbomonas tetramitiformis</name>
    <dbReference type="NCBI Taxonomy" id="36881"/>
    <lineage>
        <taxon>Eukaryota</taxon>
        <taxon>Viridiplantae</taxon>
        <taxon>Chlorophyta</taxon>
        <taxon>Pyramimonadophyceae</taxon>
        <taxon>Pyramimonadales</taxon>
        <taxon>Pyramimonadaceae</taxon>
        <taxon>Cymbomonas</taxon>
    </lineage>
</organism>
<evidence type="ECO:0000256" key="5">
    <source>
        <dbReference type="ARBA" id="ARBA00093456"/>
    </source>
</evidence>
<evidence type="ECO:0000256" key="2">
    <source>
        <dbReference type="ARBA" id="ARBA00022499"/>
    </source>
</evidence>
<dbReference type="AlphaFoldDB" id="A0AAE0L9V0"/>
<dbReference type="GO" id="GO:0005634">
    <property type="term" value="C:nucleus"/>
    <property type="evidence" value="ECO:0007669"/>
    <property type="project" value="UniProtKB-SubCell"/>
</dbReference>
<evidence type="ECO:0000256" key="3">
    <source>
        <dbReference type="ARBA" id="ARBA00022843"/>
    </source>
</evidence>
<dbReference type="Pfam" id="PF14631">
    <property type="entry name" value="FancD2"/>
    <property type="match status" value="1"/>
</dbReference>
<dbReference type="PANTHER" id="PTHR32086:SF0">
    <property type="entry name" value="FANCONI ANEMIA GROUP D2 PROTEIN"/>
    <property type="match status" value="1"/>
</dbReference>
<comment type="caution">
    <text evidence="7">The sequence shown here is derived from an EMBL/GenBank/DDBJ whole genome shotgun (WGS) entry which is preliminary data.</text>
</comment>
<dbReference type="EMBL" id="LGRX02006080">
    <property type="protein sequence ID" value="KAK3277486.1"/>
    <property type="molecule type" value="Genomic_DNA"/>
</dbReference>
<feature type="region of interest" description="Disordered" evidence="6">
    <location>
        <begin position="100"/>
        <end position="137"/>
    </location>
</feature>
<reference evidence="7 8" key="1">
    <citation type="journal article" date="2015" name="Genome Biol. Evol.">
        <title>Comparative Genomics of a Bacterivorous Green Alga Reveals Evolutionary Causalities and Consequences of Phago-Mixotrophic Mode of Nutrition.</title>
        <authorList>
            <person name="Burns J.A."/>
            <person name="Paasch A."/>
            <person name="Narechania A."/>
            <person name="Kim E."/>
        </authorList>
    </citation>
    <scope>NUCLEOTIDE SEQUENCE [LARGE SCALE GENOMIC DNA]</scope>
    <source>
        <strain evidence="7 8">PLY_AMNH</strain>
    </source>
</reference>
<dbReference type="Proteomes" id="UP001190700">
    <property type="component" value="Unassembled WGS sequence"/>
</dbReference>
<evidence type="ECO:0000313" key="8">
    <source>
        <dbReference type="Proteomes" id="UP001190700"/>
    </source>
</evidence>
<name>A0AAE0L9V0_9CHLO</name>
<feature type="compositionally biased region" description="Acidic residues" evidence="6">
    <location>
        <begin position="111"/>
        <end position="131"/>
    </location>
</feature>
<feature type="non-terminal residue" evidence="7">
    <location>
        <position position="137"/>
    </location>
</feature>
<keyword evidence="3" id="KW-0832">Ubl conjugation</keyword>
<keyword evidence="4" id="KW-0539">Nucleus</keyword>
<dbReference type="GO" id="GO:0031573">
    <property type="term" value="P:mitotic intra-S DNA damage checkpoint signaling"/>
    <property type="evidence" value="ECO:0007669"/>
    <property type="project" value="TreeGrafter"/>
</dbReference>
<comment type="similarity">
    <text evidence="5">Belongs to the Fanconi anemia protein FANCD2 family.</text>
</comment>
<dbReference type="InterPro" id="IPR029448">
    <property type="entry name" value="FANCD2"/>
</dbReference>
<comment type="subcellular location">
    <subcellularLocation>
        <location evidence="1">Nucleus</location>
    </subcellularLocation>
</comment>
<dbReference type="GO" id="GO:1990918">
    <property type="term" value="P:double-strand break repair involved in meiotic recombination"/>
    <property type="evidence" value="ECO:0007669"/>
    <property type="project" value="TreeGrafter"/>
</dbReference>
<dbReference type="GO" id="GO:0070182">
    <property type="term" value="F:DNA polymerase binding"/>
    <property type="evidence" value="ECO:0007669"/>
    <property type="project" value="TreeGrafter"/>
</dbReference>
<dbReference type="PANTHER" id="PTHR32086">
    <property type="entry name" value="FANCONI ANEMIA GROUP D2 PROTEIN"/>
    <property type="match status" value="1"/>
</dbReference>
<accession>A0AAE0L9V0</accession>